<organism evidence="8 9">
    <name type="scientific">Paenibacillus macquariensis</name>
    <dbReference type="NCBI Taxonomy" id="948756"/>
    <lineage>
        <taxon>Bacteria</taxon>
        <taxon>Bacillati</taxon>
        <taxon>Bacillota</taxon>
        <taxon>Bacilli</taxon>
        <taxon>Bacillales</taxon>
        <taxon>Paenibacillaceae</taxon>
        <taxon>Paenibacillus</taxon>
    </lineage>
</organism>
<keyword evidence="4" id="KW-0564">Palmitate</keyword>
<evidence type="ECO:0000256" key="2">
    <source>
        <dbReference type="ARBA" id="ARBA00022729"/>
    </source>
</evidence>
<keyword evidence="9" id="KW-1185">Reference proteome</keyword>
<keyword evidence="2 7" id="KW-0732">Signal</keyword>
<dbReference type="EMBL" id="FTNK01000004">
    <property type="protein sequence ID" value="SIQ84591.1"/>
    <property type="molecule type" value="Genomic_DNA"/>
</dbReference>
<dbReference type="PANTHER" id="PTHR43649">
    <property type="entry name" value="ARABINOSE-BINDING PROTEIN-RELATED"/>
    <property type="match status" value="1"/>
</dbReference>
<feature type="region of interest" description="Disordered" evidence="6">
    <location>
        <begin position="21"/>
        <end position="56"/>
    </location>
</feature>
<keyword evidence="8" id="KW-0762">Sugar transport</keyword>
<evidence type="ECO:0000256" key="3">
    <source>
        <dbReference type="ARBA" id="ARBA00023136"/>
    </source>
</evidence>
<dbReference type="PROSITE" id="PS51257">
    <property type="entry name" value="PROKAR_LIPOPROTEIN"/>
    <property type="match status" value="1"/>
</dbReference>
<keyword evidence="3" id="KW-0472">Membrane</keyword>
<evidence type="ECO:0000256" key="4">
    <source>
        <dbReference type="ARBA" id="ARBA00023139"/>
    </source>
</evidence>
<gene>
    <name evidence="8" type="ORF">SAMN05421578_104318</name>
</gene>
<comment type="caution">
    <text evidence="8">The sequence shown here is derived from an EMBL/GenBank/DDBJ whole genome shotgun (WGS) entry which is preliminary data.</text>
</comment>
<dbReference type="RefSeq" id="WP_068585228.1">
    <property type="nucleotide sequence ID" value="NZ_FTNK01000004.1"/>
</dbReference>
<accession>A0ABY1JVE9</accession>
<dbReference type="Pfam" id="PF01547">
    <property type="entry name" value="SBP_bac_1"/>
    <property type="match status" value="1"/>
</dbReference>
<evidence type="ECO:0000256" key="6">
    <source>
        <dbReference type="SAM" id="MobiDB-lite"/>
    </source>
</evidence>
<dbReference type="PANTHER" id="PTHR43649:SF33">
    <property type="entry name" value="POLYGALACTURONAN_RHAMNOGALACTURONAN-BINDING PROTEIN YTCQ"/>
    <property type="match status" value="1"/>
</dbReference>
<evidence type="ECO:0000313" key="8">
    <source>
        <dbReference type="EMBL" id="SIQ84591.1"/>
    </source>
</evidence>
<dbReference type="InterPro" id="IPR050490">
    <property type="entry name" value="Bact_solute-bd_prot1"/>
</dbReference>
<dbReference type="InterPro" id="IPR006059">
    <property type="entry name" value="SBP"/>
</dbReference>
<feature type="compositionally biased region" description="Polar residues" evidence="6">
    <location>
        <begin position="21"/>
        <end position="48"/>
    </location>
</feature>
<protein>
    <submittedName>
        <fullName evidence="8">Multiple sugar transport system substrate-binding protein</fullName>
    </submittedName>
</protein>
<evidence type="ECO:0000256" key="1">
    <source>
        <dbReference type="ARBA" id="ARBA00022475"/>
    </source>
</evidence>
<keyword evidence="5" id="KW-0449">Lipoprotein</keyword>
<dbReference type="Gene3D" id="3.40.190.10">
    <property type="entry name" value="Periplasmic binding protein-like II"/>
    <property type="match status" value="1"/>
</dbReference>
<keyword evidence="8" id="KW-0813">Transport</keyword>
<reference evidence="8 9" key="1">
    <citation type="submission" date="2017-01" db="EMBL/GenBank/DDBJ databases">
        <authorList>
            <person name="Varghese N."/>
            <person name="Submissions S."/>
        </authorList>
    </citation>
    <scope>NUCLEOTIDE SEQUENCE [LARGE SCALE GENOMIC DNA]</scope>
    <source>
        <strain evidence="8 9">ATCC 23464</strain>
    </source>
</reference>
<evidence type="ECO:0000256" key="5">
    <source>
        <dbReference type="ARBA" id="ARBA00023288"/>
    </source>
</evidence>
<name>A0ABY1JVE9_9BACL</name>
<keyword evidence="1" id="KW-1003">Cell membrane</keyword>
<feature type="chain" id="PRO_5045660160" evidence="7">
    <location>
        <begin position="21"/>
        <end position="475"/>
    </location>
</feature>
<evidence type="ECO:0000313" key="9">
    <source>
        <dbReference type="Proteomes" id="UP000186666"/>
    </source>
</evidence>
<feature type="signal peptide" evidence="7">
    <location>
        <begin position="1"/>
        <end position="20"/>
    </location>
</feature>
<dbReference type="SUPFAM" id="SSF53850">
    <property type="entry name" value="Periplasmic binding protein-like II"/>
    <property type="match status" value="1"/>
</dbReference>
<proteinExistence type="predicted"/>
<dbReference type="Proteomes" id="UP000186666">
    <property type="component" value="Unassembled WGS sequence"/>
</dbReference>
<evidence type="ECO:0000256" key="7">
    <source>
        <dbReference type="SAM" id="SignalP"/>
    </source>
</evidence>
<sequence>MKKKMLIFIAIIMVVVSACSRPSGSNRANGQANTSTGTDEKATNSPKNGTDGKKNNTEKKTIVLSTFYNYDFFLEAKKLYEAKNPHITIEMEKIESNDSDGKVKLEQFVKKTGTAMLAGKGPDILIMDQLPTDHYVNKKLLANLGEMIDKDTTFKKEQYFSSILDGVKINGGLYSMPSSFFLYGLIGNEAMIEKSGVKIDDSSWDWSEFASIAKEISNKSENNPAGLNLANGIIMANPELLISNLVKDQYAKFVYDESGKANFDSTAFIDLLKQVKHLMDEKVINPAARDIIFQQVQINSPSDYVRETKPDLSNTSGSDYKRKLYLKPNAKGQEAGGFFRTYQTMGINESSNVKEEAWEFVKFVISDEMKENSSAYGFPINKALYEWDVEKVLKKGKVDSGQPFGPLKDAMYEITQKDIDELEKFLTTAKYPVQYKDSKVIEILMEESKAYFSGQKTPEAVAKLIQNRVTTVINE</sequence>